<keyword evidence="1" id="KW-0472">Membrane</keyword>
<accession>A0A364LG88</accession>
<keyword evidence="1" id="KW-0812">Transmembrane</keyword>
<organism evidence="2 3">
    <name type="scientific">Legionella quinlivanii</name>
    <dbReference type="NCBI Taxonomy" id="45073"/>
    <lineage>
        <taxon>Bacteria</taxon>
        <taxon>Pseudomonadati</taxon>
        <taxon>Pseudomonadota</taxon>
        <taxon>Gammaproteobacteria</taxon>
        <taxon>Legionellales</taxon>
        <taxon>Legionellaceae</taxon>
        <taxon>Legionella</taxon>
    </lineage>
</organism>
<evidence type="ECO:0000313" key="3">
    <source>
        <dbReference type="Proteomes" id="UP000249458"/>
    </source>
</evidence>
<dbReference type="InterPro" id="IPR014115">
    <property type="entry name" value="TrbI_Ftype"/>
</dbReference>
<evidence type="ECO:0000256" key="1">
    <source>
        <dbReference type="SAM" id="Phobius"/>
    </source>
</evidence>
<sequence>MRVSPLFLTSIAAVLGIAGISYGMMLKTEIAFFDVEAVQGQFIRQLAEVKASESQVEQSTKRFNAVLNQLLAELALQKKIIILRKNGVLAGGMDITDEVRIKLSQAMRNPS</sequence>
<name>A0A364LG88_9GAMM</name>
<keyword evidence="1" id="KW-1133">Transmembrane helix</keyword>
<feature type="transmembrane region" description="Helical" evidence="1">
    <location>
        <begin position="6"/>
        <end position="25"/>
    </location>
</feature>
<comment type="caution">
    <text evidence="2">The sequence shown here is derived from an EMBL/GenBank/DDBJ whole genome shotgun (WGS) entry which is preliminary data.</text>
</comment>
<gene>
    <name evidence="2" type="ORF">B1207_14470</name>
</gene>
<evidence type="ECO:0000313" key="2">
    <source>
        <dbReference type="EMBL" id="RAP34894.1"/>
    </source>
</evidence>
<reference evidence="2 3" key="1">
    <citation type="submission" date="2017-02" db="EMBL/GenBank/DDBJ databases">
        <title>Legionella quilivanii strain from human: case report and whole genome sequencing analysis.</title>
        <authorList>
            <person name="Lalancette C."/>
            <person name="Leduc J.-M."/>
            <person name="Levesque S."/>
            <person name="Fournier E."/>
            <person name="Saoud J."/>
            <person name="Faucher S.P."/>
            <person name="Bernard K."/>
            <person name="Martineau C."/>
            <person name="Longtin J."/>
        </authorList>
    </citation>
    <scope>NUCLEOTIDE SEQUENCE [LARGE SCALE GENOMIC DNA]</scope>
    <source>
        <strain evidence="2 3">ID143958</strain>
    </source>
</reference>
<dbReference type="RefSeq" id="WP_112220606.1">
    <property type="nucleotide sequence ID" value="NZ_MVJN01000013.1"/>
</dbReference>
<proteinExistence type="predicted"/>
<dbReference type="AlphaFoldDB" id="A0A364LG88"/>
<dbReference type="Proteomes" id="UP000249458">
    <property type="component" value="Unassembled WGS sequence"/>
</dbReference>
<dbReference type="EMBL" id="MVJN01000013">
    <property type="protein sequence ID" value="RAP34894.1"/>
    <property type="molecule type" value="Genomic_DNA"/>
</dbReference>
<protein>
    <submittedName>
        <fullName evidence="2">Type-F conjugative transfer system protein TrbI</fullName>
    </submittedName>
</protein>
<dbReference type="Pfam" id="PF09677">
    <property type="entry name" value="TrbI_Ftype"/>
    <property type="match status" value="1"/>
</dbReference>